<evidence type="ECO:0000313" key="1">
    <source>
        <dbReference type="EMBL" id="KAJ8686483.1"/>
    </source>
</evidence>
<name>A0ACC2PSL2_9HYME</name>
<accession>A0ACC2PSL2</accession>
<proteinExistence type="predicted"/>
<gene>
    <name evidence="1" type="ORF">QAD02_022277</name>
</gene>
<dbReference type="EMBL" id="CM056741">
    <property type="protein sequence ID" value="KAJ8686483.1"/>
    <property type="molecule type" value="Genomic_DNA"/>
</dbReference>
<dbReference type="Proteomes" id="UP001239111">
    <property type="component" value="Chromosome 1"/>
</dbReference>
<organism evidence="1 2">
    <name type="scientific">Eretmocerus hayati</name>
    <dbReference type="NCBI Taxonomy" id="131215"/>
    <lineage>
        <taxon>Eukaryota</taxon>
        <taxon>Metazoa</taxon>
        <taxon>Ecdysozoa</taxon>
        <taxon>Arthropoda</taxon>
        <taxon>Hexapoda</taxon>
        <taxon>Insecta</taxon>
        <taxon>Pterygota</taxon>
        <taxon>Neoptera</taxon>
        <taxon>Endopterygota</taxon>
        <taxon>Hymenoptera</taxon>
        <taxon>Apocrita</taxon>
        <taxon>Proctotrupomorpha</taxon>
        <taxon>Chalcidoidea</taxon>
        <taxon>Aphelinidae</taxon>
        <taxon>Aphelininae</taxon>
        <taxon>Eretmocerus</taxon>
    </lineage>
</organism>
<reference evidence="1" key="1">
    <citation type="submission" date="2023-04" db="EMBL/GenBank/DDBJ databases">
        <title>A chromosome-level genome assembly of the parasitoid wasp Eretmocerus hayati.</title>
        <authorList>
            <person name="Zhong Y."/>
            <person name="Liu S."/>
            <person name="Liu Y."/>
        </authorList>
    </citation>
    <scope>NUCLEOTIDE SEQUENCE</scope>
    <source>
        <strain evidence="1">ZJU_SS_LIU_2023</strain>
    </source>
</reference>
<keyword evidence="2" id="KW-1185">Reference proteome</keyword>
<evidence type="ECO:0000313" key="2">
    <source>
        <dbReference type="Proteomes" id="UP001239111"/>
    </source>
</evidence>
<sequence length="569" mass="62730">MEKAGFATMASAYLYRSVKSSGCSYVLHLRIDRVEREASKNIEENERECFKDAIVSSRSLNKGYVEPTKIKNAIPEIAACIIAATFHIGVGLSMAFSAILVPSLEDPNSDIHATKSQTSWIASLVVVTSPLGALMGGFLMEYFGRLRTLQLGAIPFVIGWVLIALSQDIPTILVGRLLAGLATALATSPAIVYITEVARPELRGSLISFGPTLASFGMVLCYLKGSLLPWRAVAWLSIAYGVVPVVLVQFIIPESPVWLASKGRLEEARAALDWLYKSDPDVGKVSAAEAAFTTIMKEREIKLSEQRRSKHGGASAKIRALLKPTGWKPMFILTLFFTFQQFSGIYITLFYAVTWFEEVGAGINPYVASILVGLTRFFCSMVNTWLLRRFRRRDLCMISSLGMAACMTVSGYATMRILKGDNTGNWVPVACLLLYVCTSMVGMLTIPWTMTAELFPTEIRGMAHSISFSIANILMFAAVYNYRNLTDLLGGSHAIQWFFAAVSVGACFFVWLMLPETHGKKLSEIEEYFHNNFLACGAEAKAKKRRAQRRAQQKALQPLTSSPKTAQMA</sequence>
<comment type="caution">
    <text evidence="1">The sequence shown here is derived from an EMBL/GenBank/DDBJ whole genome shotgun (WGS) entry which is preliminary data.</text>
</comment>
<protein>
    <submittedName>
        <fullName evidence="1">Uncharacterized protein</fullName>
    </submittedName>
</protein>